<dbReference type="EMBL" id="CAXAMM010037891">
    <property type="protein sequence ID" value="CAK9077780.1"/>
    <property type="molecule type" value="Genomic_DNA"/>
</dbReference>
<comment type="caution">
    <text evidence="2">The sequence shown here is derived from an EMBL/GenBank/DDBJ whole genome shotgun (WGS) entry which is preliminary data.</text>
</comment>
<dbReference type="SUPFAM" id="SSF69572">
    <property type="entry name" value="Activating enzymes of the ubiquitin-like proteins"/>
    <property type="match status" value="1"/>
</dbReference>
<reference evidence="2 3" key="1">
    <citation type="submission" date="2024-02" db="EMBL/GenBank/DDBJ databases">
        <authorList>
            <person name="Chen Y."/>
            <person name="Shah S."/>
            <person name="Dougan E. K."/>
            <person name="Thang M."/>
            <person name="Chan C."/>
        </authorList>
    </citation>
    <scope>NUCLEOTIDE SEQUENCE [LARGE SCALE GENOMIC DNA]</scope>
</reference>
<dbReference type="InterPro" id="IPR045886">
    <property type="entry name" value="ThiF/MoeB/HesA"/>
</dbReference>
<proteinExistence type="predicted"/>
<protein>
    <submittedName>
        <fullName evidence="2">Probable adenylyltransferase/sulfurtransferase MoeZ</fullName>
    </submittedName>
</protein>
<dbReference type="Pfam" id="PF00899">
    <property type="entry name" value="ThiF"/>
    <property type="match status" value="1"/>
</dbReference>
<keyword evidence="2" id="KW-0548">Nucleotidyltransferase</keyword>
<dbReference type="InterPro" id="IPR035985">
    <property type="entry name" value="Ubiquitin-activating_enz"/>
</dbReference>
<dbReference type="GO" id="GO:0016779">
    <property type="term" value="F:nucleotidyltransferase activity"/>
    <property type="evidence" value="ECO:0007669"/>
    <property type="project" value="UniProtKB-KW"/>
</dbReference>
<accession>A0ABP0PST7</accession>
<sequence length="281" mass="29729">MALTPEEIQRYKRHLLLREIGGQGQARLKSARVLVVGAGGLGSPLLLYLAAAGVGTIGIVDDDTVSLDNLQRQVVHTTASVGTLKVESARDTLAALNPHVTVEVYPDRLNADNASRLIQGFDIVADGSDNFATRYLVSDACYFARRPLVHAAVGPFDGYITTLKPFEKNPDGQLYPSYRCVFPEAPPAGLVPNCSEVGVLGAVVGVVGTLQATEVIKELTGTGESLAGRLVLYDAKDARFETVRVAWDPENPLTGENPTIHDLSGHAASAPTAVAETDNAG</sequence>
<keyword evidence="2" id="KW-0808">Transferase</keyword>
<name>A0ABP0PST7_9DINO</name>
<organism evidence="2 3">
    <name type="scientific">Durusdinium trenchii</name>
    <dbReference type="NCBI Taxonomy" id="1381693"/>
    <lineage>
        <taxon>Eukaryota</taxon>
        <taxon>Sar</taxon>
        <taxon>Alveolata</taxon>
        <taxon>Dinophyceae</taxon>
        <taxon>Suessiales</taxon>
        <taxon>Symbiodiniaceae</taxon>
        <taxon>Durusdinium</taxon>
    </lineage>
</organism>
<dbReference type="PANTHER" id="PTHR10953">
    <property type="entry name" value="UBIQUITIN-ACTIVATING ENZYME E1"/>
    <property type="match status" value="1"/>
</dbReference>
<dbReference type="PANTHER" id="PTHR10953:SF102">
    <property type="entry name" value="ADENYLYLTRANSFERASE AND SULFURTRANSFERASE MOCS3"/>
    <property type="match status" value="1"/>
</dbReference>
<dbReference type="InterPro" id="IPR000594">
    <property type="entry name" value="ThiF_NAD_FAD-bd"/>
</dbReference>
<dbReference type="NCBIfam" id="NF004281">
    <property type="entry name" value="PRK05690.1"/>
    <property type="match status" value="1"/>
</dbReference>
<gene>
    <name evidence="2" type="ORF">SCF082_LOCUS37269</name>
</gene>
<dbReference type="Proteomes" id="UP001642464">
    <property type="component" value="Unassembled WGS sequence"/>
</dbReference>
<dbReference type="Gene3D" id="3.40.50.720">
    <property type="entry name" value="NAD(P)-binding Rossmann-like Domain"/>
    <property type="match status" value="1"/>
</dbReference>
<evidence type="ECO:0000313" key="2">
    <source>
        <dbReference type="EMBL" id="CAK9077780.1"/>
    </source>
</evidence>
<keyword evidence="3" id="KW-1185">Reference proteome</keyword>
<evidence type="ECO:0000259" key="1">
    <source>
        <dbReference type="Pfam" id="PF00899"/>
    </source>
</evidence>
<dbReference type="CDD" id="cd00757">
    <property type="entry name" value="ThiF_MoeB_HesA_family"/>
    <property type="match status" value="1"/>
</dbReference>
<evidence type="ECO:0000313" key="3">
    <source>
        <dbReference type="Proteomes" id="UP001642464"/>
    </source>
</evidence>
<feature type="domain" description="THIF-type NAD/FAD binding fold" evidence="1">
    <location>
        <begin position="11"/>
        <end position="246"/>
    </location>
</feature>